<organism evidence="1 2">
    <name type="scientific">Pseudoalteromonas luteoviolacea</name>
    <dbReference type="NCBI Taxonomy" id="43657"/>
    <lineage>
        <taxon>Bacteria</taxon>
        <taxon>Pseudomonadati</taxon>
        <taxon>Pseudomonadota</taxon>
        <taxon>Gammaproteobacteria</taxon>
        <taxon>Alteromonadales</taxon>
        <taxon>Pseudoalteromonadaceae</taxon>
        <taxon>Pseudoalteromonas</taxon>
    </lineage>
</organism>
<dbReference type="EMBL" id="JWIC01000010">
    <property type="protein sequence ID" value="KID54746.1"/>
    <property type="molecule type" value="Genomic_DNA"/>
</dbReference>
<sequence>MSYNLCNLSRAEKYQVQLEYEASFWAYQIKRGKNTREAIYDAINSRPLSERDTLKAKFEQYLGLMLV</sequence>
<proteinExistence type="predicted"/>
<dbReference type="OrthoDB" id="6303224at2"/>
<dbReference type="KEGG" id="plz:S4054249_05360"/>
<evidence type="ECO:0000313" key="1">
    <source>
        <dbReference type="EMBL" id="KID54746.1"/>
    </source>
</evidence>
<evidence type="ECO:0000313" key="2">
    <source>
        <dbReference type="Proteomes" id="UP000031327"/>
    </source>
</evidence>
<dbReference type="AlphaFoldDB" id="A0A0C1Q2C8"/>
<protein>
    <recommendedName>
        <fullName evidence="3">DUF3283 family protein</fullName>
    </recommendedName>
</protein>
<dbReference type="RefSeq" id="WP_023398497.1">
    <property type="nucleotide sequence ID" value="NZ_CP015411.1"/>
</dbReference>
<dbReference type="Pfam" id="PF11686">
    <property type="entry name" value="DUF3283"/>
    <property type="match status" value="1"/>
</dbReference>
<dbReference type="InterPro" id="IPR021700">
    <property type="entry name" value="DUF3283"/>
</dbReference>
<dbReference type="Proteomes" id="UP000031327">
    <property type="component" value="Unassembled WGS sequence"/>
</dbReference>
<name>A0A0C1Q2C8_9GAMM</name>
<gene>
    <name evidence="1" type="ORF">JF50_22930</name>
</gene>
<comment type="caution">
    <text evidence="1">The sequence shown here is derived from an EMBL/GenBank/DDBJ whole genome shotgun (WGS) entry which is preliminary data.</text>
</comment>
<evidence type="ECO:0008006" key="3">
    <source>
        <dbReference type="Google" id="ProtNLM"/>
    </source>
</evidence>
<accession>A0A0C1Q2C8</accession>
<reference evidence="1 2" key="1">
    <citation type="submission" date="2014-12" db="EMBL/GenBank/DDBJ databases">
        <title>Draft Genome Sequence of Pseudoalteromonas luteoviolacea HI1.</title>
        <authorList>
            <person name="Asahina A.Y."/>
            <person name="Hadfield M.G."/>
        </authorList>
    </citation>
    <scope>NUCLEOTIDE SEQUENCE [LARGE SCALE GENOMIC DNA]</scope>
    <source>
        <strain evidence="1 2">HI1</strain>
    </source>
</reference>